<dbReference type="AlphaFoldDB" id="A0A1X4G7Y4"/>
<evidence type="ECO:0000256" key="2">
    <source>
        <dbReference type="ARBA" id="ARBA00022679"/>
    </source>
</evidence>
<gene>
    <name evidence="6" type="ORF">B7O87_07235</name>
</gene>
<evidence type="ECO:0000256" key="1">
    <source>
        <dbReference type="ARBA" id="ARBA00022676"/>
    </source>
</evidence>
<evidence type="ECO:0000259" key="4">
    <source>
        <dbReference type="Pfam" id="PF00591"/>
    </source>
</evidence>
<dbReference type="InterPro" id="IPR000312">
    <property type="entry name" value="Glycosyl_Trfase_fam3"/>
</dbReference>
<evidence type="ECO:0000259" key="5">
    <source>
        <dbReference type="Pfam" id="PF02885"/>
    </source>
</evidence>
<keyword evidence="1" id="KW-0328">Glycosyltransferase</keyword>
<organism evidence="6 7">
    <name type="scientific">Cylindrospermopsis raciborskii CENA303</name>
    <dbReference type="NCBI Taxonomy" id="1170769"/>
    <lineage>
        <taxon>Bacteria</taxon>
        <taxon>Bacillati</taxon>
        <taxon>Cyanobacteriota</taxon>
        <taxon>Cyanophyceae</taxon>
        <taxon>Nostocales</taxon>
        <taxon>Aphanizomenonaceae</taxon>
        <taxon>Cylindrospermopsis</taxon>
    </lineage>
</organism>
<keyword evidence="2" id="KW-0808">Transferase</keyword>
<reference evidence="7" key="1">
    <citation type="submission" date="2017-04" db="EMBL/GenBank/DDBJ databases">
        <authorList>
            <person name="Abreu V.A."/>
            <person name="Popin R.V."/>
            <person name="Rigonato J."/>
            <person name="Andreote A.P."/>
            <person name="Schaker P.C."/>
            <person name="Hoff-Risseti C."/>
            <person name="Alvarenga D.O."/>
            <person name="Varani A.M."/>
            <person name="Fiore M.F."/>
        </authorList>
    </citation>
    <scope>NUCLEOTIDE SEQUENCE [LARGE SCALE GENOMIC DNA]</scope>
    <source>
        <strain evidence="7">CENA303</strain>
    </source>
</reference>
<proteinExistence type="predicted"/>
<evidence type="ECO:0000256" key="3">
    <source>
        <dbReference type="ARBA" id="ARBA00023141"/>
    </source>
</evidence>
<dbReference type="GO" id="GO:0000162">
    <property type="term" value="P:L-tryptophan biosynthetic process"/>
    <property type="evidence" value="ECO:0007669"/>
    <property type="project" value="InterPro"/>
</dbReference>
<dbReference type="Pfam" id="PF00591">
    <property type="entry name" value="Glycos_transf_3"/>
    <property type="match status" value="1"/>
</dbReference>
<keyword evidence="3" id="KW-0057">Aromatic amino acid biosynthesis</keyword>
<keyword evidence="3" id="KW-0028">Amino-acid biosynthesis</keyword>
<evidence type="ECO:0008006" key="8">
    <source>
        <dbReference type="Google" id="ProtNLM"/>
    </source>
</evidence>
<dbReference type="PANTHER" id="PTHR43285">
    <property type="entry name" value="ANTHRANILATE PHOSPHORIBOSYLTRANSFERASE"/>
    <property type="match status" value="1"/>
</dbReference>
<dbReference type="GO" id="GO:0004048">
    <property type="term" value="F:anthranilate phosphoribosyltransferase activity"/>
    <property type="evidence" value="ECO:0007669"/>
    <property type="project" value="InterPro"/>
</dbReference>
<dbReference type="InterPro" id="IPR035902">
    <property type="entry name" value="Nuc_phospho_transferase"/>
</dbReference>
<dbReference type="Pfam" id="PF02885">
    <property type="entry name" value="Glycos_trans_3N"/>
    <property type="match status" value="1"/>
</dbReference>
<dbReference type="PANTHER" id="PTHR43285:SF3">
    <property type="entry name" value="SLL1634 PROTEIN"/>
    <property type="match status" value="1"/>
</dbReference>
<dbReference type="Gene3D" id="3.40.1030.10">
    <property type="entry name" value="Nucleoside phosphorylase/phosphoribosyltransferase catalytic domain"/>
    <property type="match status" value="1"/>
</dbReference>
<dbReference type="NCBIfam" id="NF005635">
    <property type="entry name" value="PRK07394.1"/>
    <property type="match status" value="1"/>
</dbReference>
<dbReference type="InterPro" id="IPR005940">
    <property type="entry name" value="Anthranilate_Pribosyl_Tfrase"/>
</dbReference>
<dbReference type="RefSeq" id="WP_085727862.1">
    <property type="nucleotide sequence ID" value="NZ_NBYN01000040.1"/>
</dbReference>
<dbReference type="SUPFAM" id="SSF52418">
    <property type="entry name" value="Nucleoside phosphorylase/phosphoribosyltransferase catalytic domain"/>
    <property type="match status" value="1"/>
</dbReference>
<evidence type="ECO:0000313" key="7">
    <source>
        <dbReference type="Proteomes" id="UP000192997"/>
    </source>
</evidence>
<comment type="caution">
    <text evidence="6">The sequence shown here is derived from an EMBL/GenBank/DDBJ whole genome shotgun (WGS) entry which is preliminary data.</text>
</comment>
<sequence length="346" mass="38706">MSKIFRQFIQKIGSGNHTSENLSRQEAYTAMKMMLLAEPTPAQIGAFLIAHRIKRPTGEELSGMLDAYDELGPKLALTNYDEDPIVFGIPYDGRVRTAPVNIITTLLLTAAGKPVIMHGGDRYPTKYGLPLVEIWQNLGINWAKVCLERNQKIFNTTGIGFIHTNSHFNLTKSLWEYREQIGKRPPLATMELIWCPYVGNAHIIAGFVHPPTEGMLQAALEMRGVKQYTFIKGLEGSTDLPKDRTAIIGTSCFDPQELKRLNLASRDYEFSSKNVPLHSTEQLIIDLKSIIRGESNELMETAIWNGAFYLWHSGISSDMSAGIDKARELLHSGLVAAKLHQLLQLL</sequence>
<name>A0A1X4G7Y4_9CYAN</name>
<evidence type="ECO:0000313" key="6">
    <source>
        <dbReference type="EMBL" id="OSO91866.1"/>
    </source>
</evidence>
<dbReference type="GO" id="GO:0005829">
    <property type="term" value="C:cytosol"/>
    <property type="evidence" value="ECO:0007669"/>
    <property type="project" value="TreeGrafter"/>
</dbReference>
<dbReference type="SUPFAM" id="SSF47648">
    <property type="entry name" value="Nucleoside phosphorylase/phosphoribosyltransferase N-terminal domain"/>
    <property type="match status" value="1"/>
</dbReference>
<accession>A0A1X4G7Y4</accession>
<dbReference type="InterPro" id="IPR036320">
    <property type="entry name" value="Glycosyl_Trfase_fam3_N_dom_sf"/>
</dbReference>
<dbReference type="EMBL" id="NBYN01000040">
    <property type="protein sequence ID" value="OSO91866.1"/>
    <property type="molecule type" value="Genomic_DNA"/>
</dbReference>
<dbReference type="InterPro" id="IPR017459">
    <property type="entry name" value="Glycosyl_Trfase_fam3_N_dom"/>
</dbReference>
<feature type="domain" description="Glycosyl transferase family 3 N-terminal" evidence="5">
    <location>
        <begin position="7"/>
        <end position="70"/>
    </location>
</feature>
<feature type="domain" description="Glycosyl transferase family 3" evidence="4">
    <location>
        <begin position="100"/>
        <end position="333"/>
    </location>
</feature>
<dbReference type="Gene3D" id="1.20.970.10">
    <property type="entry name" value="Transferase, Pyrimidine Nucleoside Phosphorylase, Chain C"/>
    <property type="match status" value="1"/>
</dbReference>
<protein>
    <recommendedName>
        <fullName evidence="8">Anthranilate phosphoribosyltransferase</fullName>
    </recommendedName>
</protein>
<dbReference type="Proteomes" id="UP000192997">
    <property type="component" value="Unassembled WGS sequence"/>
</dbReference>